<evidence type="ECO:0000256" key="2">
    <source>
        <dbReference type="ARBA" id="ARBA00022490"/>
    </source>
</evidence>
<dbReference type="EMBL" id="JBEDNZ010000017">
    <property type="protein sequence ID" value="KAL0821478.1"/>
    <property type="molecule type" value="Genomic_DNA"/>
</dbReference>
<protein>
    <recommendedName>
        <fullName evidence="6">Protein phosphatase 1 regulatory subunit 35 C-terminal domain-containing protein</fullName>
    </recommendedName>
</protein>
<feature type="region of interest" description="Disordered" evidence="5">
    <location>
        <begin position="21"/>
        <end position="54"/>
    </location>
</feature>
<proteinExistence type="inferred from homology"/>
<accession>A0ABD0SNQ6</accession>
<gene>
    <name evidence="7" type="ORF">ABMA28_004947</name>
</gene>
<evidence type="ECO:0000256" key="4">
    <source>
        <dbReference type="ARBA" id="ARBA00029452"/>
    </source>
</evidence>
<keyword evidence="3" id="KW-0206">Cytoskeleton</keyword>
<evidence type="ECO:0000256" key="1">
    <source>
        <dbReference type="ARBA" id="ARBA00004114"/>
    </source>
</evidence>
<feature type="domain" description="Protein phosphatase 1 regulatory subunit 35 C-terminal" evidence="6">
    <location>
        <begin position="85"/>
        <end position="148"/>
    </location>
</feature>
<dbReference type="Pfam" id="PF15503">
    <property type="entry name" value="PPP1R35_C"/>
    <property type="match status" value="1"/>
</dbReference>
<name>A0ABD0SNQ6_LOXSC</name>
<dbReference type="InterPro" id="IPR029135">
    <property type="entry name" value="PPP1R35_C"/>
</dbReference>
<comment type="similarity">
    <text evidence="4">Belongs to the PPP1R35 family.</text>
</comment>
<keyword evidence="2" id="KW-0963">Cytoplasm</keyword>
<evidence type="ECO:0000256" key="5">
    <source>
        <dbReference type="SAM" id="MobiDB-lite"/>
    </source>
</evidence>
<comment type="caution">
    <text evidence="7">The sequence shown here is derived from an EMBL/GenBank/DDBJ whole genome shotgun (WGS) entry which is preliminary data.</text>
</comment>
<dbReference type="GO" id="GO:0005814">
    <property type="term" value="C:centriole"/>
    <property type="evidence" value="ECO:0007669"/>
    <property type="project" value="UniProtKB-SubCell"/>
</dbReference>
<sequence length="186" mass="20954">MNKHGFDTKVKKTLVRNYEHRAKPAARKQTAVLDMGCSNSPETSSRSSQKENLLSQPSLCSSEALAHYLSDVKKSLPLMTLEDVDKCQLGSKVTKKLNFHFNDRIYKNLIELNANVDDLKTKRGKRSVHSAGSTKKDVEPNIEDFCQDDKESDIVPVIPVIKTKFKPVKKVENGQLHKLIASFEDL</sequence>
<organism evidence="7 8">
    <name type="scientific">Loxostege sticticalis</name>
    <name type="common">Beet webworm moth</name>
    <dbReference type="NCBI Taxonomy" id="481309"/>
    <lineage>
        <taxon>Eukaryota</taxon>
        <taxon>Metazoa</taxon>
        <taxon>Ecdysozoa</taxon>
        <taxon>Arthropoda</taxon>
        <taxon>Hexapoda</taxon>
        <taxon>Insecta</taxon>
        <taxon>Pterygota</taxon>
        <taxon>Neoptera</taxon>
        <taxon>Endopterygota</taxon>
        <taxon>Lepidoptera</taxon>
        <taxon>Glossata</taxon>
        <taxon>Ditrysia</taxon>
        <taxon>Pyraloidea</taxon>
        <taxon>Crambidae</taxon>
        <taxon>Pyraustinae</taxon>
        <taxon>Loxostege</taxon>
    </lineage>
</organism>
<comment type="subcellular location">
    <subcellularLocation>
        <location evidence="1">Cytoplasm</location>
        <location evidence="1">Cytoskeleton</location>
        <location evidence="1">Microtubule organizing center</location>
        <location evidence="1">Centrosome</location>
        <location evidence="1">Centriole</location>
    </subcellularLocation>
</comment>
<evidence type="ECO:0000259" key="6">
    <source>
        <dbReference type="Pfam" id="PF15503"/>
    </source>
</evidence>
<feature type="compositionally biased region" description="Polar residues" evidence="5">
    <location>
        <begin position="37"/>
        <end position="54"/>
    </location>
</feature>
<evidence type="ECO:0000256" key="3">
    <source>
        <dbReference type="ARBA" id="ARBA00023212"/>
    </source>
</evidence>
<dbReference type="AlphaFoldDB" id="A0ABD0SNQ6"/>
<reference evidence="7 8" key="1">
    <citation type="submission" date="2024-06" db="EMBL/GenBank/DDBJ databases">
        <title>A chromosome-level genome assembly of beet webworm, Loxostege sticticalis.</title>
        <authorList>
            <person name="Zhang Y."/>
        </authorList>
    </citation>
    <scope>NUCLEOTIDE SEQUENCE [LARGE SCALE GENOMIC DNA]</scope>
    <source>
        <strain evidence="7">AQ028</strain>
        <tissue evidence="7">Male pupae</tissue>
    </source>
</reference>
<evidence type="ECO:0000313" key="8">
    <source>
        <dbReference type="Proteomes" id="UP001549921"/>
    </source>
</evidence>
<evidence type="ECO:0000313" key="7">
    <source>
        <dbReference type="EMBL" id="KAL0821478.1"/>
    </source>
</evidence>
<dbReference type="Proteomes" id="UP001549921">
    <property type="component" value="Unassembled WGS sequence"/>
</dbReference>